<dbReference type="PATRIC" id="fig|1502723.3.peg.350"/>
<dbReference type="GO" id="GO:0016787">
    <property type="term" value="F:hydrolase activity"/>
    <property type="evidence" value="ECO:0007669"/>
    <property type="project" value="UniProtKB-KW"/>
</dbReference>
<dbReference type="Gene3D" id="3.10.129.10">
    <property type="entry name" value="Hotdog Thioesterase"/>
    <property type="match status" value="1"/>
</dbReference>
<evidence type="ECO:0000313" key="3">
    <source>
        <dbReference type="Proteomes" id="UP000032545"/>
    </source>
</evidence>
<proteinExistence type="predicted"/>
<dbReference type="EC" id="3.1.2.-" evidence="2"/>
<evidence type="ECO:0000313" key="2">
    <source>
        <dbReference type="EMBL" id="KJE25178.1"/>
    </source>
</evidence>
<accession>A0A0D8BLP4</accession>
<reference evidence="3" key="1">
    <citation type="submission" date="2015-02" db="EMBL/GenBank/DDBJ databases">
        <title>Draft Genome of Frankia sp. CpI1-S.</title>
        <authorList>
            <person name="Oshone R.T."/>
            <person name="Ngom M."/>
            <person name="Ghodhbane-Gtari F."/>
            <person name="Gtari M."/>
            <person name="Morris K."/>
            <person name="Thomas K."/>
            <person name="Sen A."/>
            <person name="Tisa L.S."/>
        </authorList>
    </citation>
    <scope>NUCLEOTIDE SEQUENCE [LARGE SCALE GENOMIC DNA]</scope>
    <source>
        <strain evidence="3">CpI1-S</strain>
    </source>
</reference>
<keyword evidence="3" id="KW-1185">Reference proteome</keyword>
<feature type="region of interest" description="Disordered" evidence="1">
    <location>
        <begin position="1"/>
        <end position="24"/>
    </location>
</feature>
<protein>
    <submittedName>
        <fullName evidence="2">Putative thioesterase</fullName>
        <ecNumber evidence="2">3.1.2.-</ecNumber>
    </submittedName>
</protein>
<dbReference type="Proteomes" id="UP000032545">
    <property type="component" value="Unassembled WGS sequence"/>
</dbReference>
<name>A0A0D8BLP4_9ACTN</name>
<feature type="region of interest" description="Disordered" evidence="1">
    <location>
        <begin position="165"/>
        <end position="201"/>
    </location>
</feature>
<reference evidence="2 3" key="2">
    <citation type="journal article" date="2016" name="Genome Announc.">
        <title>Permanent Draft Genome Sequences for Two Variants of Frankia sp. Strain CpI1, the First Frankia Strain Isolated from Root Nodules of Comptonia peregrina.</title>
        <authorList>
            <person name="Oshone R."/>
            <person name="Hurst S.G.IV."/>
            <person name="Abebe-Akele F."/>
            <person name="Simpson S."/>
            <person name="Morris K."/>
            <person name="Thomas W.K."/>
            <person name="Tisa L.S."/>
        </authorList>
    </citation>
    <scope>NUCLEOTIDE SEQUENCE [LARGE SCALE GENOMIC DNA]</scope>
    <source>
        <strain evidence="3">CpI1-S</strain>
    </source>
</reference>
<dbReference type="InterPro" id="IPR029069">
    <property type="entry name" value="HotDog_dom_sf"/>
</dbReference>
<keyword evidence="2" id="KW-0378">Hydrolase</keyword>
<dbReference type="Pfam" id="PF13279">
    <property type="entry name" value="4HBT_2"/>
    <property type="match status" value="1"/>
</dbReference>
<evidence type="ECO:0000256" key="1">
    <source>
        <dbReference type="SAM" id="MobiDB-lite"/>
    </source>
</evidence>
<sequence>MRDCLHGGPVDAADVHSGGMDPRRDPERLSLASYPLSHPVQARFSDLDGNGHLNNVALASFYEDARITLDWRIFTDGRPVPFENFTFVVANVSIHYLAEARYPATYVVGCGVGRIGTTSFVHSAGLFRDGVCLGLCDSILVHLVEGAPTVIPPDRRAQMEALAFPVRAGGPPTEPDAETVGIPDQPAQTGSGLVGSEPDRR</sequence>
<organism evidence="2 3">
    <name type="scientific">Frankia torreyi</name>
    <dbReference type="NCBI Taxonomy" id="1856"/>
    <lineage>
        <taxon>Bacteria</taxon>
        <taxon>Bacillati</taxon>
        <taxon>Actinomycetota</taxon>
        <taxon>Actinomycetes</taxon>
        <taxon>Frankiales</taxon>
        <taxon>Frankiaceae</taxon>
        <taxon>Frankia</taxon>
    </lineage>
</organism>
<dbReference type="RefSeq" id="WP_242417945.1">
    <property type="nucleotide sequence ID" value="NZ_JYFN01000002.1"/>
</dbReference>
<dbReference type="SUPFAM" id="SSF54637">
    <property type="entry name" value="Thioesterase/thiol ester dehydrase-isomerase"/>
    <property type="match status" value="1"/>
</dbReference>
<dbReference type="AlphaFoldDB" id="A0A0D8BLP4"/>
<dbReference type="EMBL" id="JYFN01000002">
    <property type="protein sequence ID" value="KJE25178.1"/>
    <property type="molecule type" value="Genomic_DNA"/>
</dbReference>
<gene>
    <name evidence="2" type="ORF">FF36_00311</name>
</gene>
<dbReference type="CDD" id="cd00586">
    <property type="entry name" value="4HBT"/>
    <property type="match status" value="1"/>
</dbReference>
<comment type="caution">
    <text evidence="2">The sequence shown here is derived from an EMBL/GenBank/DDBJ whole genome shotgun (WGS) entry which is preliminary data.</text>
</comment>